<organism evidence="1 2">
    <name type="scientific">Bacillus coahuilensis p1.1.43</name>
    <dbReference type="NCBI Taxonomy" id="1150625"/>
    <lineage>
        <taxon>Bacteria</taxon>
        <taxon>Bacillati</taxon>
        <taxon>Bacillota</taxon>
        <taxon>Bacilli</taxon>
        <taxon>Bacillales</taxon>
        <taxon>Bacillaceae</taxon>
        <taxon>Bacillus</taxon>
    </lineage>
</organism>
<evidence type="ECO:0000313" key="2">
    <source>
        <dbReference type="Proteomes" id="UP000074108"/>
    </source>
</evidence>
<dbReference type="RefSeq" id="WP_059350107.1">
    <property type="nucleotide sequence ID" value="NZ_LDYG01000003.1"/>
</dbReference>
<proteinExistence type="predicted"/>
<dbReference type="AlphaFoldDB" id="A0A147KC35"/>
<gene>
    <name evidence="1" type="ORF">Q75_01480</name>
</gene>
<keyword evidence="2" id="KW-1185">Reference proteome</keyword>
<evidence type="ECO:0000313" key="1">
    <source>
        <dbReference type="EMBL" id="KUP09135.1"/>
    </source>
</evidence>
<dbReference type="STRING" id="1150625.Q75_01480"/>
<dbReference type="EMBL" id="LDYG01000003">
    <property type="protein sequence ID" value="KUP09135.1"/>
    <property type="molecule type" value="Genomic_DNA"/>
</dbReference>
<reference evidence="1 2" key="1">
    <citation type="journal article" date="2016" name="Front. Microbiol.">
        <title>Microevolution Analysis of Bacillus coahuilensis Unveils Differences in Phosphorus Acquisition Strategies and Their Regulation.</title>
        <authorList>
            <person name="Gomez-Lunar Z."/>
            <person name="Hernandez-Gonzalez I."/>
            <person name="Rodriguez-Torres M.D."/>
            <person name="Souza V."/>
            <person name="Olmedo-Alvarez G."/>
        </authorList>
    </citation>
    <scope>NUCLEOTIDE SEQUENCE [LARGE SCALE GENOMIC DNA]</scope>
    <source>
        <strain evidence="2">p1.1.43</strain>
    </source>
</reference>
<accession>A0A147KC35</accession>
<sequence length="86" mass="9947">MKDCIRREQTTIHYYFAEGAAYVFLNVHLSTLFTVDWEEILQILHVGEATIVLELSEREGLSGYSKVEVVRKMKELRAKGIENSSR</sequence>
<comment type="caution">
    <text evidence="1">The sequence shown here is derived from an EMBL/GenBank/DDBJ whole genome shotgun (WGS) entry which is preliminary data.</text>
</comment>
<dbReference type="Proteomes" id="UP000074108">
    <property type="component" value="Unassembled WGS sequence"/>
</dbReference>
<protein>
    <submittedName>
        <fullName evidence="1">Uncharacterized protein</fullName>
    </submittedName>
</protein>
<name>A0A147KC35_9BACI</name>
<dbReference type="PATRIC" id="fig|1150625.3.peg.309"/>